<feature type="compositionally biased region" description="Basic residues" evidence="1">
    <location>
        <begin position="275"/>
        <end position="297"/>
    </location>
</feature>
<evidence type="ECO:0000313" key="3">
    <source>
        <dbReference type="Proteomes" id="UP001597389"/>
    </source>
</evidence>
<accession>A0ABW4Z743</accession>
<protein>
    <submittedName>
        <fullName evidence="2">Uncharacterized protein</fullName>
    </submittedName>
</protein>
<gene>
    <name evidence="2" type="ORF">ACFSW8_01295</name>
</gene>
<comment type="caution">
    <text evidence="2">The sequence shown here is derived from an EMBL/GenBank/DDBJ whole genome shotgun (WGS) entry which is preliminary data.</text>
</comment>
<sequence>MSSPAENTTKVTKEAFKQWRNARRGSKQAQDMTNPFWVYCVQKELNAYQANAAFDGPSSFAYKPCWSYERFGMSETKLEDGRTILIAGEHEDYYDPDFFIYNDVIVKDANGKVQIFGYSEDIFPATDFHSATLVGNRIYIIGSLGYTDRRKEKDTPVYYLDLKDYTIHQVNSGQGPGWVFEHEAIYDSETHSITIDWGKRWIDSGDIIDNFSKWQLKLDTKQWTLVEERPWSQFRFSRKDGESNLLFDVRLDMPPIDASTFEDPDTPMDQETKEKKQKTYSRRCTRRKSKHSSRPIKKPWTNSIDLASPTLFTHKPRRRTNIPVSASQSMG</sequence>
<feature type="compositionally biased region" description="Polar residues" evidence="1">
    <location>
        <begin position="322"/>
        <end position="331"/>
    </location>
</feature>
<dbReference type="SUPFAM" id="SSF50965">
    <property type="entry name" value="Galactose oxidase, central domain"/>
    <property type="match status" value="1"/>
</dbReference>
<dbReference type="Gene3D" id="2.120.10.80">
    <property type="entry name" value="Kelch-type beta propeller"/>
    <property type="match status" value="1"/>
</dbReference>
<dbReference type="Proteomes" id="UP001597389">
    <property type="component" value="Unassembled WGS sequence"/>
</dbReference>
<evidence type="ECO:0000313" key="2">
    <source>
        <dbReference type="EMBL" id="MFD2157527.1"/>
    </source>
</evidence>
<dbReference type="RefSeq" id="WP_377177243.1">
    <property type="nucleotide sequence ID" value="NZ_JBHUJB010000007.1"/>
</dbReference>
<evidence type="ECO:0000256" key="1">
    <source>
        <dbReference type="SAM" id="MobiDB-lite"/>
    </source>
</evidence>
<name>A0ABW4Z743_9BACT</name>
<organism evidence="2 3">
    <name type="scientific">Rubritalea tangerina</name>
    <dbReference type="NCBI Taxonomy" id="430798"/>
    <lineage>
        <taxon>Bacteria</taxon>
        <taxon>Pseudomonadati</taxon>
        <taxon>Verrucomicrobiota</taxon>
        <taxon>Verrucomicrobiia</taxon>
        <taxon>Verrucomicrobiales</taxon>
        <taxon>Rubritaleaceae</taxon>
        <taxon>Rubritalea</taxon>
    </lineage>
</organism>
<dbReference type="InterPro" id="IPR015915">
    <property type="entry name" value="Kelch-typ_b-propeller"/>
</dbReference>
<reference evidence="3" key="1">
    <citation type="journal article" date="2019" name="Int. J. Syst. Evol. Microbiol.">
        <title>The Global Catalogue of Microorganisms (GCM) 10K type strain sequencing project: providing services to taxonomists for standard genome sequencing and annotation.</title>
        <authorList>
            <consortium name="The Broad Institute Genomics Platform"/>
            <consortium name="The Broad Institute Genome Sequencing Center for Infectious Disease"/>
            <person name="Wu L."/>
            <person name="Ma J."/>
        </authorList>
    </citation>
    <scope>NUCLEOTIDE SEQUENCE [LARGE SCALE GENOMIC DNA]</scope>
    <source>
        <strain evidence="3">CCUG 57942</strain>
    </source>
</reference>
<feature type="region of interest" description="Disordered" evidence="1">
    <location>
        <begin position="257"/>
        <end position="331"/>
    </location>
</feature>
<proteinExistence type="predicted"/>
<dbReference type="InterPro" id="IPR011043">
    <property type="entry name" value="Gal_Oxase/kelch_b-propeller"/>
</dbReference>
<keyword evidence="3" id="KW-1185">Reference proteome</keyword>
<dbReference type="EMBL" id="JBHUJB010000007">
    <property type="protein sequence ID" value="MFD2157527.1"/>
    <property type="molecule type" value="Genomic_DNA"/>
</dbReference>